<dbReference type="InterPro" id="IPR005467">
    <property type="entry name" value="His_kinase_dom"/>
</dbReference>
<dbReference type="Gene3D" id="3.30.565.10">
    <property type="entry name" value="Histidine kinase-like ATPase, C-terminal domain"/>
    <property type="match status" value="1"/>
</dbReference>
<reference evidence="6 7" key="1">
    <citation type="submission" date="2019-03" db="EMBL/GenBank/DDBJ databases">
        <title>Metabolic reconstructions from genomes of highly enriched 'Candidatus Accumulibacter' and 'Candidatus Competibacter' bioreactor populations.</title>
        <authorList>
            <person name="Annavajhala M.K."/>
            <person name="Welles L."/>
            <person name="Abbas B."/>
            <person name="Sorokin D."/>
            <person name="Park H."/>
            <person name="Van Loosdrecht M."/>
            <person name="Chandran K."/>
        </authorList>
    </citation>
    <scope>NUCLEOTIDE SEQUENCE [LARGE SCALE GENOMIC DNA]</scope>
    <source>
        <strain evidence="6 7">SBR_G</strain>
    </source>
</reference>
<dbReference type="SMART" id="SM00387">
    <property type="entry name" value="HATPase_c"/>
    <property type="match status" value="1"/>
</dbReference>
<dbReference type="PRINTS" id="PR00344">
    <property type="entry name" value="BCTRLSENSOR"/>
</dbReference>
<dbReference type="EMBL" id="SPMZ01000004">
    <property type="protein sequence ID" value="NMQ17891.1"/>
    <property type="molecule type" value="Genomic_DNA"/>
</dbReference>
<dbReference type="InterPro" id="IPR003594">
    <property type="entry name" value="HATPase_dom"/>
</dbReference>
<dbReference type="PROSITE" id="PS50109">
    <property type="entry name" value="HIS_KIN"/>
    <property type="match status" value="1"/>
</dbReference>
<feature type="transmembrane region" description="Helical" evidence="4">
    <location>
        <begin position="62"/>
        <end position="80"/>
    </location>
</feature>
<feature type="domain" description="Histidine kinase" evidence="5">
    <location>
        <begin position="347"/>
        <end position="559"/>
    </location>
</feature>
<evidence type="ECO:0000256" key="3">
    <source>
        <dbReference type="ARBA" id="ARBA00022553"/>
    </source>
</evidence>
<dbReference type="InterPro" id="IPR036097">
    <property type="entry name" value="HisK_dim/P_sf"/>
</dbReference>
<keyword evidence="4" id="KW-1133">Transmembrane helix</keyword>
<dbReference type="Gene3D" id="1.10.287.130">
    <property type="match status" value="1"/>
</dbReference>
<dbReference type="Pfam" id="PF00512">
    <property type="entry name" value="HisKA"/>
    <property type="match status" value="1"/>
</dbReference>
<dbReference type="RefSeq" id="WP_169247150.1">
    <property type="nucleotide sequence ID" value="NZ_SPMZ01000004.1"/>
</dbReference>
<dbReference type="PANTHER" id="PTHR43065:SF52">
    <property type="entry name" value="SENSOR PROTEIN KINASE PILS"/>
    <property type="match status" value="1"/>
</dbReference>
<sequence>MTVTKPIAALLPNRFMDRRYLWRVFRASSFFRLILAALLLAATTLDEQNRLFGKQNPQLFSWVALGYLALALLAIAGTYWRRPRLTVQAHLQMVVDLVTLTVMISASGGITSSLNSLLITAVAASSILLPLNSALLAAALGFILLTVSWLLDQWHTVQVLARANRGPAGWPGLWSRLGDANDDLVRLGVLGAALFIAAGLTYALAERARRGEALARQRTLELFEAAELSQGIIRHLQNGVVVVDPTGQVQLLNETAQEWLDCPQTTPGLPLETLSPPLARRLRDWLDGSLEHPAFRPTEHRPELIPRFTRLSGRQAASVLILLEDSQQATERLQQLKLAALGRLTAGIAHEIRNPLAAIGHAAQLLQESTGLGPSERRLAQIVHDNVKRANRIIGDVLDLARRDQLKPERLVLEPWLENFRQEFLRGRDWPTPEWRQSVEPAELAVIFDPHQLWQVLWNLCANACQHGSRVGETPQIELRAGLDDGRTRPFLDVRDTGAGVASDNVAKLFEPFFTTRTKGTGLGLYLARELCEANRAQLQYRPPPEGGGCFRITFTAANLVSETN</sequence>
<dbReference type="SUPFAM" id="SSF47384">
    <property type="entry name" value="Homodimeric domain of signal transducing histidine kinase"/>
    <property type="match status" value="1"/>
</dbReference>
<evidence type="ECO:0000313" key="6">
    <source>
        <dbReference type="EMBL" id="NMQ17891.1"/>
    </source>
</evidence>
<dbReference type="SUPFAM" id="SSF55874">
    <property type="entry name" value="ATPase domain of HSP90 chaperone/DNA topoisomerase II/histidine kinase"/>
    <property type="match status" value="1"/>
</dbReference>
<dbReference type="EC" id="2.7.13.3" evidence="2"/>
<evidence type="ECO:0000313" key="7">
    <source>
        <dbReference type="Proteomes" id="UP000760480"/>
    </source>
</evidence>
<gene>
    <name evidence="6" type="ORF">E4P82_00945</name>
</gene>
<feature type="transmembrane region" description="Helical" evidence="4">
    <location>
        <begin position="20"/>
        <end position="41"/>
    </location>
</feature>
<dbReference type="Pfam" id="PF25323">
    <property type="entry name" value="6TM_PilS"/>
    <property type="match status" value="1"/>
</dbReference>
<evidence type="ECO:0000259" key="5">
    <source>
        <dbReference type="PROSITE" id="PS50109"/>
    </source>
</evidence>
<proteinExistence type="predicted"/>
<dbReference type="Pfam" id="PF02518">
    <property type="entry name" value="HATPase_c"/>
    <property type="match status" value="1"/>
</dbReference>
<dbReference type="Gene3D" id="3.30.450.20">
    <property type="entry name" value="PAS domain"/>
    <property type="match status" value="1"/>
</dbReference>
<keyword evidence="4" id="KW-0812">Transmembrane</keyword>
<dbReference type="PANTHER" id="PTHR43065">
    <property type="entry name" value="SENSOR HISTIDINE KINASE"/>
    <property type="match status" value="1"/>
</dbReference>
<feature type="transmembrane region" description="Helical" evidence="4">
    <location>
        <begin position="131"/>
        <end position="151"/>
    </location>
</feature>
<dbReference type="SMART" id="SM00388">
    <property type="entry name" value="HisKA"/>
    <property type="match status" value="1"/>
</dbReference>
<dbReference type="InterPro" id="IPR003661">
    <property type="entry name" value="HisK_dim/P_dom"/>
</dbReference>
<keyword evidence="3" id="KW-0597">Phosphoprotein</keyword>
<protein>
    <recommendedName>
        <fullName evidence="2">histidine kinase</fullName>
        <ecNumber evidence="2">2.7.13.3</ecNumber>
    </recommendedName>
</protein>
<feature type="transmembrane region" description="Helical" evidence="4">
    <location>
        <begin position="100"/>
        <end position="124"/>
    </location>
</feature>
<dbReference type="InterPro" id="IPR036890">
    <property type="entry name" value="HATPase_C_sf"/>
</dbReference>
<dbReference type="Proteomes" id="UP000760480">
    <property type="component" value="Unassembled WGS sequence"/>
</dbReference>
<comment type="catalytic activity">
    <reaction evidence="1">
        <text>ATP + protein L-histidine = ADP + protein N-phospho-L-histidine.</text>
        <dbReference type="EC" id="2.7.13.3"/>
    </reaction>
</comment>
<dbReference type="InterPro" id="IPR004358">
    <property type="entry name" value="Sig_transdc_His_kin-like_C"/>
</dbReference>
<evidence type="ECO:0000256" key="2">
    <source>
        <dbReference type="ARBA" id="ARBA00012438"/>
    </source>
</evidence>
<comment type="caution">
    <text evidence="6">The sequence shown here is derived from an EMBL/GenBank/DDBJ whole genome shotgun (WGS) entry which is preliminary data.</text>
</comment>
<evidence type="ECO:0000256" key="4">
    <source>
        <dbReference type="SAM" id="Phobius"/>
    </source>
</evidence>
<organism evidence="6 7">
    <name type="scientific">Candidatus Competibacter phosphatis</name>
    <dbReference type="NCBI Taxonomy" id="221280"/>
    <lineage>
        <taxon>Bacteria</taxon>
        <taxon>Pseudomonadati</taxon>
        <taxon>Pseudomonadota</taxon>
        <taxon>Gammaproteobacteria</taxon>
        <taxon>Candidatus Competibacteraceae</taxon>
        <taxon>Candidatus Competibacter</taxon>
    </lineage>
</organism>
<feature type="transmembrane region" description="Helical" evidence="4">
    <location>
        <begin position="184"/>
        <end position="205"/>
    </location>
</feature>
<accession>A0ABX1TEU6</accession>
<keyword evidence="4" id="KW-0472">Membrane</keyword>
<keyword evidence="7" id="KW-1185">Reference proteome</keyword>
<dbReference type="CDD" id="cd00082">
    <property type="entry name" value="HisKA"/>
    <property type="match status" value="1"/>
</dbReference>
<evidence type="ECO:0000256" key="1">
    <source>
        <dbReference type="ARBA" id="ARBA00000085"/>
    </source>
</evidence>
<name>A0ABX1TEU6_9GAMM</name>